<protein>
    <submittedName>
        <fullName evidence="1">Inner membrane protein YebE</fullName>
    </submittedName>
</protein>
<evidence type="ECO:0000313" key="2">
    <source>
        <dbReference type="Proteomes" id="UP000501989"/>
    </source>
</evidence>
<name>A0A6M8MKK1_9PSED</name>
<dbReference type="InterPro" id="IPR029024">
    <property type="entry name" value="TerB-like"/>
</dbReference>
<dbReference type="Proteomes" id="UP000501989">
    <property type="component" value="Chromosome"/>
</dbReference>
<dbReference type="KEGG" id="pgg:FX982_02512"/>
<sequence>MNTRGLLDQLLKSGQDLLQNKAGAHDKSGNNGQGGLGDLLGKVSGGKLGSGMGGNLGGGLGGLLSGAGGGALAAGAMGLLMGNKGARKLGGKALTYGGLAALGVLAYKAYGNWQASQGVAQPAEPQTVDRVPPAQVEQHSEAILRALVAAAKSDGHVDERERELIEGEFTRITGDNELQQWLHAELNKPLDPADVARAARTPEIAAEMYLASVMMVDEEHFMERAYLDELAKQLKLDPALKTELEHQVRQAQP</sequence>
<keyword evidence="2" id="KW-1185">Reference proteome</keyword>
<dbReference type="AlphaFoldDB" id="A0A6M8MKK1"/>
<dbReference type="CDD" id="cd07178">
    <property type="entry name" value="terB_like_YebE"/>
    <property type="match status" value="1"/>
</dbReference>
<evidence type="ECO:0000313" key="1">
    <source>
        <dbReference type="EMBL" id="QKF51550.1"/>
    </source>
</evidence>
<organism evidence="1 2">
    <name type="scientific">Pseudomonas graminis</name>
    <dbReference type="NCBI Taxonomy" id="158627"/>
    <lineage>
        <taxon>Bacteria</taxon>
        <taxon>Pseudomonadati</taxon>
        <taxon>Pseudomonadota</taxon>
        <taxon>Gammaproteobacteria</taxon>
        <taxon>Pseudomonadales</taxon>
        <taxon>Pseudomonadaceae</taxon>
        <taxon>Pseudomonas</taxon>
    </lineage>
</organism>
<dbReference type="RefSeq" id="WP_172610904.1">
    <property type="nucleotide sequence ID" value="NZ_CP053746.1"/>
</dbReference>
<dbReference type="Gene3D" id="1.10.3680.10">
    <property type="entry name" value="TerB-like"/>
    <property type="match status" value="1"/>
</dbReference>
<proteinExistence type="predicted"/>
<gene>
    <name evidence="1" type="ORF">FX982_02512</name>
</gene>
<dbReference type="InterPro" id="IPR007486">
    <property type="entry name" value="YebE"/>
</dbReference>
<dbReference type="EMBL" id="CP053746">
    <property type="protein sequence ID" value="QKF51550.1"/>
    <property type="molecule type" value="Genomic_DNA"/>
</dbReference>
<reference evidence="2" key="1">
    <citation type="submission" date="2019-12" db="EMBL/GenBank/DDBJ databases">
        <title>Endophytic bacteria associated with Panax ginseng seedlings.</title>
        <authorList>
            <person name="Park J.M."/>
            <person name="Shin R."/>
            <person name="Jo S.H."/>
        </authorList>
    </citation>
    <scope>NUCLEOTIDE SEQUENCE [LARGE SCALE GENOMIC DNA]</scope>
    <source>
        <strain evidence="2">PgKB30</strain>
    </source>
</reference>
<dbReference type="Pfam" id="PF04391">
    <property type="entry name" value="DUF533"/>
    <property type="match status" value="1"/>
</dbReference>
<accession>A0A6M8MKK1</accession>
<dbReference type="SUPFAM" id="SSF158682">
    <property type="entry name" value="TerB-like"/>
    <property type="match status" value="1"/>
</dbReference>